<dbReference type="PANTHER" id="PTHR10562">
    <property type="entry name" value="SMALL UBIQUITIN-RELATED MODIFIER"/>
    <property type="match status" value="1"/>
</dbReference>
<dbReference type="InterPro" id="IPR022617">
    <property type="entry name" value="Rad60/SUMO-like_dom"/>
</dbReference>
<dbReference type="OrthoDB" id="442921at2759"/>
<dbReference type="AlphaFoldDB" id="A0A409YTH7"/>
<gene>
    <name evidence="2" type="ORF">CVT26_005135</name>
</gene>
<sequence length="106" mass="11952">MSQEPEDVKPKLNLNIAFDGTQITVKVKANMKFAKIFEAAEKRFGKDPGMMMVVLASLLFQQLHVSAIGTLRFTYEGNRVQPTQTPAELEMEDGDQIDAFLQQFDL</sequence>
<organism evidence="2 3">
    <name type="scientific">Gymnopilus dilepis</name>
    <dbReference type="NCBI Taxonomy" id="231916"/>
    <lineage>
        <taxon>Eukaryota</taxon>
        <taxon>Fungi</taxon>
        <taxon>Dikarya</taxon>
        <taxon>Basidiomycota</taxon>
        <taxon>Agaricomycotina</taxon>
        <taxon>Agaricomycetes</taxon>
        <taxon>Agaricomycetidae</taxon>
        <taxon>Agaricales</taxon>
        <taxon>Agaricineae</taxon>
        <taxon>Hymenogastraceae</taxon>
        <taxon>Gymnopilus</taxon>
    </lineage>
</organism>
<dbReference type="Pfam" id="PF11976">
    <property type="entry name" value="Rad60-SLD"/>
    <property type="match status" value="1"/>
</dbReference>
<dbReference type="EMBL" id="NHYE01000347">
    <property type="protein sequence ID" value="PPR06303.1"/>
    <property type="molecule type" value="Genomic_DNA"/>
</dbReference>
<name>A0A409YTH7_9AGAR</name>
<dbReference type="Gene3D" id="3.10.20.90">
    <property type="entry name" value="Phosphatidylinositol 3-kinase Catalytic Subunit, Chain A, domain 1"/>
    <property type="match status" value="1"/>
</dbReference>
<comment type="caution">
    <text evidence="2">The sequence shown here is derived from an EMBL/GenBank/DDBJ whole genome shotgun (WGS) entry which is preliminary data.</text>
</comment>
<evidence type="ECO:0000313" key="2">
    <source>
        <dbReference type="EMBL" id="PPR06303.1"/>
    </source>
</evidence>
<evidence type="ECO:0000313" key="3">
    <source>
        <dbReference type="Proteomes" id="UP000284706"/>
    </source>
</evidence>
<dbReference type="Proteomes" id="UP000284706">
    <property type="component" value="Unassembled WGS sequence"/>
</dbReference>
<evidence type="ECO:0000259" key="1">
    <source>
        <dbReference type="Pfam" id="PF11976"/>
    </source>
</evidence>
<keyword evidence="3" id="KW-1185">Reference proteome</keyword>
<dbReference type="SUPFAM" id="SSF54236">
    <property type="entry name" value="Ubiquitin-like"/>
    <property type="match status" value="1"/>
</dbReference>
<dbReference type="InParanoid" id="A0A409YTH7"/>
<protein>
    <recommendedName>
        <fullName evidence="1">Rad60/SUMO-like domain-containing protein</fullName>
    </recommendedName>
</protein>
<reference evidence="2 3" key="1">
    <citation type="journal article" date="2018" name="Evol. Lett.">
        <title>Horizontal gene cluster transfer increased hallucinogenic mushroom diversity.</title>
        <authorList>
            <person name="Reynolds H.T."/>
            <person name="Vijayakumar V."/>
            <person name="Gluck-Thaler E."/>
            <person name="Korotkin H.B."/>
            <person name="Matheny P.B."/>
            <person name="Slot J.C."/>
        </authorList>
    </citation>
    <scope>NUCLEOTIDE SEQUENCE [LARGE SCALE GENOMIC DNA]</scope>
    <source>
        <strain evidence="2 3">SRW20</strain>
    </source>
</reference>
<accession>A0A409YTH7</accession>
<feature type="domain" description="Rad60/SUMO-like" evidence="1">
    <location>
        <begin position="62"/>
        <end position="100"/>
    </location>
</feature>
<dbReference type="CDD" id="cd01763">
    <property type="entry name" value="Ubl_SUMO_like"/>
    <property type="match status" value="1"/>
</dbReference>
<dbReference type="InterPro" id="IPR029071">
    <property type="entry name" value="Ubiquitin-like_domsf"/>
</dbReference>
<dbReference type="STRING" id="231916.A0A409YTH7"/>
<proteinExistence type="predicted"/>